<dbReference type="EMBL" id="JAKCXM010000186">
    <property type="protein sequence ID" value="KAJ0399350.1"/>
    <property type="molecule type" value="Genomic_DNA"/>
</dbReference>
<gene>
    <name evidence="1" type="ORF">P43SY_001539</name>
</gene>
<sequence>MGPHIAAFWNRGMVVIDNFLDEEAIKAAVCSLAFAPIFLRVDSEEMDPNRLMASVPMSGQLSAINVKMKELASRFTDDWEISAWTALKSLPGCRYDEENLRLYCYLRVKDVAQLPNATEAVAFATFLC</sequence>
<protein>
    <submittedName>
        <fullName evidence="1">Uncharacterized protein</fullName>
    </submittedName>
</protein>
<keyword evidence="2" id="KW-1185">Reference proteome</keyword>
<dbReference type="Proteomes" id="UP001209570">
    <property type="component" value="Unassembled WGS sequence"/>
</dbReference>
<accession>A0AAD5M179</accession>
<dbReference type="AlphaFoldDB" id="A0AAD5M179"/>
<reference evidence="1" key="1">
    <citation type="submission" date="2021-12" db="EMBL/GenBank/DDBJ databases">
        <title>Prjna785345.</title>
        <authorList>
            <person name="Rujirawat T."/>
            <person name="Krajaejun T."/>
        </authorList>
    </citation>
    <scope>NUCLEOTIDE SEQUENCE</scope>
    <source>
        <strain evidence="1">Pi057C3</strain>
    </source>
</reference>
<evidence type="ECO:0000313" key="2">
    <source>
        <dbReference type="Proteomes" id="UP001209570"/>
    </source>
</evidence>
<comment type="caution">
    <text evidence="1">The sequence shown here is derived from an EMBL/GenBank/DDBJ whole genome shotgun (WGS) entry which is preliminary data.</text>
</comment>
<evidence type="ECO:0000313" key="1">
    <source>
        <dbReference type="EMBL" id="KAJ0399350.1"/>
    </source>
</evidence>
<organism evidence="1 2">
    <name type="scientific">Pythium insidiosum</name>
    <name type="common">Pythiosis disease agent</name>
    <dbReference type="NCBI Taxonomy" id="114742"/>
    <lineage>
        <taxon>Eukaryota</taxon>
        <taxon>Sar</taxon>
        <taxon>Stramenopiles</taxon>
        <taxon>Oomycota</taxon>
        <taxon>Peronosporomycetes</taxon>
        <taxon>Pythiales</taxon>
        <taxon>Pythiaceae</taxon>
        <taxon>Pythium</taxon>
    </lineage>
</organism>
<proteinExistence type="predicted"/>
<name>A0AAD5M179_PYTIN</name>